<keyword evidence="2" id="KW-1185">Reference proteome</keyword>
<gene>
    <name evidence="1" type="ORF">D4764_01G0016420</name>
</gene>
<proteinExistence type="predicted"/>
<name>A0A5C6PTN6_9TELE</name>
<dbReference type="EMBL" id="RHFK02000001">
    <property type="protein sequence ID" value="TWW81827.1"/>
    <property type="molecule type" value="Genomic_DNA"/>
</dbReference>
<evidence type="ECO:0000313" key="2">
    <source>
        <dbReference type="Proteomes" id="UP000324091"/>
    </source>
</evidence>
<evidence type="ECO:0000313" key="1">
    <source>
        <dbReference type="EMBL" id="TWW81827.1"/>
    </source>
</evidence>
<reference evidence="1 2" key="1">
    <citation type="submission" date="2019-04" db="EMBL/GenBank/DDBJ databases">
        <title>Chromosome genome assembly for Takifugu flavidus.</title>
        <authorList>
            <person name="Xiao S."/>
        </authorList>
    </citation>
    <scope>NUCLEOTIDE SEQUENCE [LARGE SCALE GENOMIC DNA]</scope>
    <source>
        <strain evidence="1">HTHZ2018</strain>
        <tissue evidence="1">Muscle</tissue>
    </source>
</reference>
<comment type="caution">
    <text evidence="1">The sequence shown here is derived from an EMBL/GenBank/DDBJ whole genome shotgun (WGS) entry which is preliminary data.</text>
</comment>
<dbReference type="Proteomes" id="UP000324091">
    <property type="component" value="Chromosome 1"/>
</dbReference>
<accession>A0A5C6PTN6</accession>
<organism evidence="1 2">
    <name type="scientific">Takifugu flavidus</name>
    <name type="common">sansaifugu</name>
    <dbReference type="NCBI Taxonomy" id="433684"/>
    <lineage>
        <taxon>Eukaryota</taxon>
        <taxon>Metazoa</taxon>
        <taxon>Chordata</taxon>
        <taxon>Craniata</taxon>
        <taxon>Vertebrata</taxon>
        <taxon>Euteleostomi</taxon>
        <taxon>Actinopterygii</taxon>
        <taxon>Neopterygii</taxon>
        <taxon>Teleostei</taxon>
        <taxon>Neoteleostei</taxon>
        <taxon>Acanthomorphata</taxon>
        <taxon>Eupercaria</taxon>
        <taxon>Tetraodontiformes</taxon>
        <taxon>Tetradontoidea</taxon>
        <taxon>Tetraodontidae</taxon>
        <taxon>Takifugu</taxon>
    </lineage>
</organism>
<protein>
    <submittedName>
        <fullName evidence="1">Uncharacterized protein</fullName>
    </submittedName>
</protein>
<dbReference type="AlphaFoldDB" id="A0A5C6PTN6"/>
<sequence length="99" mass="10913">MVGWVERGERTGRGWRGEHFQGCLPPGPGTSCPYSLQMFLYTMPATWLCHSKYALLANILNPGVLSGMVDPGLYCSGVQGLFIAIMHYLALYTSPNDEN</sequence>